<accession>W7ESU4</accession>
<dbReference type="GO" id="GO:0006508">
    <property type="term" value="P:proteolysis"/>
    <property type="evidence" value="ECO:0007669"/>
    <property type="project" value="InterPro"/>
</dbReference>
<dbReference type="PANTHER" id="PTHR47966">
    <property type="entry name" value="BETA-SITE APP-CLEAVING ENZYME, ISOFORM A-RELATED"/>
    <property type="match status" value="1"/>
</dbReference>
<dbReference type="InterPro" id="IPR001461">
    <property type="entry name" value="Aspartic_peptidase_A1"/>
</dbReference>
<feature type="domain" description="Peptidase A1" evidence="3">
    <location>
        <begin position="79"/>
        <end position="450"/>
    </location>
</feature>
<dbReference type="Gene3D" id="2.40.70.10">
    <property type="entry name" value="Acid Proteases"/>
    <property type="match status" value="2"/>
</dbReference>
<organism evidence="4 5">
    <name type="scientific">Bipolaris victoriae (strain FI3)</name>
    <name type="common">Victoria blight of oats agent</name>
    <name type="synonym">Cochliobolus victoriae</name>
    <dbReference type="NCBI Taxonomy" id="930091"/>
    <lineage>
        <taxon>Eukaryota</taxon>
        <taxon>Fungi</taxon>
        <taxon>Dikarya</taxon>
        <taxon>Ascomycota</taxon>
        <taxon>Pezizomycotina</taxon>
        <taxon>Dothideomycetes</taxon>
        <taxon>Pleosporomycetidae</taxon>
        <taxon>Pleosporales</taxon>
        <taxon>Pleosporineae</taxon>
        <taxon>Pleosporaceae</taxon>
        <taxon>Bipolaris</taxon>
    </lineage>
</organism>
<dbReference type="CDD" id="cd05471">
    <property type="entry name" value="pepsin_like"/>
    <property type="match status" value="1"/>
</dbReference>
<proteinExistence type="inferred from homology"/>
<evidence type="ECO:0000259" key="3">
    <source>
        <dbReference type="PROSITE" id="PS51767"/>
    </source>
</evidence>
<reference evidence="4 5" key="1">
    <citation type="journal article" date="2013" name="PLoS Genet.">
        <title>Comparative genome structure, secondary metabolite, and effector coding capacity across Cochliobolus pathogens.</title>
        <authorList>
            <person name="Condon B.J."/>
            <person name="Leng Y."/>
            <person name="Wu D."/>
            <person name="Bushley K.E."/>
            <person name="Ohm R.A."/>
            <person name="Otillar R."/>
            <person name="Martin J."/>
            <person name="Schackwitz W."/>
            <person name="Grimwood J."/>
            <person name="MohdZainudin N."/>
            <person name="Xue C."/>
            <person name="Wang R."/>
            <person name="Manning V.A."/>
            <person name="Dhillon B."/>
            <person name="Tu Z.J."/>
            <person name="Steffenson B.J."/>
            <person name="Salamov A."/>
            <person name="Sun H."/>
            <person name="Lowry S."/>
            <person name="LaButti K."/>
            <person name="Han J."/>
            <person name="Copeland A."/>
            <person name="Lindquist E."/>
            <person name="Barry K."/>
            <person name="Schmutz J."/>
            <person name="Baker S.E."/>
            <person name="Ciuffetti L.M."/>
            <person name="Grigoriev I.V."/>
            <person name="Zhong S."/>
            <person name="Turgeon B.G."/>
        </authorList>
    </citation>
    <scope>NUCLEOTIDE SEQUENCE [LARGE SCALE GENOMIC DNA]</scope>
    <source>
        <strain evidence="4 5">FI3</strain>
    </source>
</reference>
<dbReference type="PROSITE" id="PS51767">
    <property type="entry name" value="PEPTIDASE_A1"/>
    <property type="match status" value="1"/>
</dbReference>
<evidence type="ECO:0000313" key="4">
    <source>
        <dbReference type="EMBL" id="EUN31151.1"/>
    </source>
</evidence>
<comment type="similarity">
    <text evidence="1">Belongs to the peptidase A1 family.</text>
</comment>
<dbReference type="HOGENOM" id="CLU_035052_2_0_1"/>
<dbReference type="GO" id="GO:0004190">
    <property type="term" value="F:aspartic-type endopeptidase activity"/>
    <property type="evidence" value="ECO:0007669"/>
    <property type="project" value="InterPro"/>
</dbReference>
<dbReference type="AlphaFoldDB" id="W7ESU4"/>
<keyword evidence="2" id="KW-0732">Signal</keyword>
<dbReference type="PANTHER" id="PTHR47966:SF47">
    <property type="entry name" value="ENDOPEPTIDASE, PUTATIVE (AFU_ORTHOLOGUE AFUA_3G01220)-RELATED"/>
    <property type="match status" value="1"/>
</dbReference>
<dbReference type="GO" id="GO:0000324">
    <property type="term" value="C:fungal-type vacuole"/>
    <property type="evidence" value="ECO:0007669"/>
    <property type="project" value="TreeGrafter"/>
</dbReference>
<dbReference type="InterPro" id="IPR034164">
    <property type="entry name" value="Pepsin-like_dom"/>
</dbReference>
<dbReference type="PRINTS" id="PR00792">
    <property type="entry name" value="PEPSIN"/>
</dbReference>
<sequence>MSRRQLCQAALVLQTLIPLSSGAFFENNADALREFDIPVARSVHLLNPLAKRDSGNPIAARSADRNTGPTRTIMDGTRYAIDVTLGGKTHAVEFDTGSNSFWLPSANFTCFDIDSKVKPQSTCGFASVGPAEYTGGRIPNINFNITYLSAEFARGSVGLEDVTIAGLTVRNQHMSLAEKVFLSTAYNMTSGVIGWGLGNYTAYYPGDNSDLDNKTDPNHTWIATKTWIQNAVEQGLVEKPIFSVNLGNRTENAANLSTSGFVAVGGAPLDGLPFTGVWAQSKVSTTTFAPWGVKNKYTHWNTRPDGFTINQTFVPWVPGVFADGGEIFTILDTGTPWSYIPDDAAKAIAEAIQPPAYYSVYDSSYIANCNATVPHVSLRINGTDLPINKRDVLLDGWLGHANDSTVLCWLGFQPALQPKVGGTAPFLLGNTFLRNVLAVHDVGNLRMLFASLKW</sequence>
<evidence type="ECO:0000256" key="2">
    <source>
        <dbReference type="SAM" id="SignalP"/>
    </source>
</evidence>
<dbReference type="OrthoDB" id="15189at2759"/>
<dbReference type="InterPro" id="IPR021109">
    <property type="entry name" value="Peptidase_aspartic_dom_sf"/>
</dbReference>
<dbReference type="SUPFAM" id="SSF50630">
    <property type="entry name" value="Acid proteases"/>
    <property type="match status" value="1"/>
</dbReference>
<dbReference type="GeneID" id="26251160"/>
<gene>
    <name evidence="4" type="ORF">COCVIDRAFT_12446</name>
</gene>
<name>W7ESU4_BIPV3</name>
<feature type="signal peptide" evidence="2">
    <location>
        <begin position="1"/>
        <end position="22"/>
    </location>
</feature>
<dbReference type="EMBL" id="KI968700">
    <property type="protein sequence ID" value="EUN31151.1"/>
    <property type="molecule type" value="Genomic_DNA"/>
</dbReference>
<keyword evidence="5" id="KW-1185">Reference proteome</keyword>
<protein>
    <recommendedName>
        <fullName evidence="3">Peptidase A1 domain-containing protein</fullName>
    </recommendedName>
</protein>
<dbReference type="RefSeq" id="XP_014560721.1">
    <property type="nucleotide sequence ID" value="XM_014705235.1"/>
</dbReference>
<evidence type="ECO:0000256" key="1">
    <source>
        <dbReference type="ARBA" id="ARBA00007447"/>
    </source>
</evidence>
<dbReference type="Proteomes" id="UP000054337">
    <property type="component" value="Unassembled WGS sequence"/>
</dbReference>
<feature type="chain" id="PRO_5004891648" description="Peptidase A1 domain-containing protein" evidence="2">
    <location>
        <begin position="23"/>
        <end position="454"/>
    </location>
</feature>
<evidence type="ECO:0000313" key="5">
    <source>
        <dbReference type="Proteomes" id="UP000054337"/>
    </source>
</evidence>
<dbReference type="InterPro" id="IPR033121">
    <property type="entry name" value="PEPTIDASE_A1"/>
</dbReference>
<dbReference type="Pfam" id="PF00026">
    <property type="entry name" value="Asp"/>
    <property type="match status" value="1"/>
</dbReference>